<dbReference type="HOGENOM" id="CLU_2049154_0_0_1"/>
<dbReference type="Proteomes" id="UP000002035">
    <property type="component" value="Unassembled WGS sequence"/>
</dbReference>
<evidence type="ECO:0000256" key="1">
    <source>
        <dbReference type="SAM" id="Phobius"/>
    </source>
</evidence>
<keyword evidence="1" id="KW-0812">Transmembrane</keyword>
<keyword evidence="1" id="KW-1133">Transmembrane helix</keyword>
<gene>
    <name evidence="2" type="ORF">MCYG_01024</name>
</gene>
<name>C5FEA2_ARTOC</name>
<reference evidence="3" key="1">
    <citation type="journal article" date="2012" name="MBio">
        <title>Comparative genome analysis of Trichophyton rubrum and related dermatophytes reveals candidate genes involved in infection.</title>
        <authorList>
            <person name="Martinez D.A."/>
            <person name="Oliver B.G."/>
            <person name="Graeser Y."/>
            <person name="Goldberg J.M."/>
            <person name="Li W."/>
            <person name="Martinez-Rossi N.M."/>
            <person name="Monod M."/>
            <person name="Shelest E."/>
            <person name="Barton R.C."/>
            <person name="Birch E."/>
            <person name="Brakhage A.A."/>
            <person name="Chen Z."/>
            <person name="Gurr S.J."/>
            <person name="Heiman D."/>
            <person name="Heitman J."/>
            <person name="Kosti I."/>
            <person name="Rossi A."/>
            <person name="Saif S."/>
            <person name="Samalova M."/>
            <person name="Saunders C.W."/>
            <person name="Shea T."/>
            <person name="Summerbell R.C."/>
            <person name="Xu J."/>
            <person name="Young S."/>
            <person name="Zeng Q."/>
            <person name="Birren B.W."/>
            <person name="Cuomo C.A."/>
            <person name="White T.C."/>
        </authorList>
    </citation>
    <scope>NUCLEOTIDE SEQUENCE [LARGE SCALE GENOMIC DNA]</scope>
    <source>
        <strain evidence="3">ATCC MYA-4605 / CBS 113480</strain>
    </source>
</reference>
<sequence>MAFSLELARSRGALALLFCILCSFTILEFSVFRREPIFQHNIPVQTVDVLLWASVMLLWLEPTPFIATPVSNRIEDFLGYATLIFNDSRAWSLENLENLVGSRLIQTMGTCVSDYLWKTN</sequence>
<keyword evidence="1" id="KW-0472">Membrane</keyword>
<organism evidence="2 3">
    <name type="scientific">Arthroderma otae (strain ATCC MYA-4605 / CBS 113480)</name>
    <name type="common">Microsporum canis</name>
    <dbReference type="NCBI Taxonomy" id="554155"/>
    <lineage>
        <taxon>Eukaryota</taxon>
        <taxon>Fungi</taxon>
        <taxon>Dikarya</taxon>
        <taxon>Ascomycota</taxon>
        <taxon>Pezizomycotina</taxon>
        <taxon>Eurotiomycetes</taxon>
        <taxon>Eurotiomycetidae</taxon>
        <taxon>Onygenales</taxon>
        <taxon>Arthrodermataceae</taxon>
        <taxon>Microsporum</taxon>
    </lineage>
</organism>
<dbReference type="GeneID" id="9228295"/>
<evidence type="ECO:0000313" key="3">
    <source>
        <dbReference type="Proteomes" id="UP000002035"/>
    </source>
</evidence>
<feature type="transmembrane region" description="Helical" evidence="1">
    <location>
        <begin position="12"/>
        <end position="32"/>
    </location>
</feature>
<dbReference type="AlphaFoldDB" id="C5FEA2"/>
<dbReference type="RefSeq" id="XP_002850920.1">
    <property type="nucleotide sequence ID" value="XM_002850874.1"/>
</dbReference>
<proteinExistence type="predicted"/>
<keyword evidence="3" id="KW-1185">Reference proteome</keyword>
<protein>
    <submittedName>
        <fullName evidence="2">Uncharacterized protein</fullName>
    </submittedName>
</protein>
<dbReference type="EMBL" id="DS995701">
    <property type="protein sequence ID" value="EEQ28136.1"/>
    <property type="molecule type" value="Genomic_DNA"/>
</dbReference>
<accession>C5FEA2</accession>
<dbReference type="VEuPathDB" id="FungiDB:MCYG_01024"/>
<evidence type="ECO:0000313" key="2">
    <source>
        <dbReference type="EMBL" id="EEQ28136.1"/>
    </source>
</evidence>